<dbReference type="InterPro" id="IPR019734">
    <property type="entry name" value="TPR_rpt"/>
</dbReference>
<dbReference type="Gene3D" id="1.25.40.10">
    <property type="entry name" value="Tetratricopeptide repeat domain"/>
    <property type="match status" value="1"/>
</dbReference>
<proteinExistence type="predicted"/>
<protein>
    <submittedName>
        <fullName evidence="1">Uncharacterized protein</fullName>
    </submittedName>
</protein>
<evidence type="ECO:0000313" key="1">
    <source>
        <dbReference type="EMBL" id="ANF52464.1"/>
    </source>
</evidence>
<reference evidence="1 2" key="1">
    <citation type="submission" date="2016-04" db="EMBL/GenBank/DDBJ databases">
        <title>Complete Genome Sequence of Chryseobacterium sp. IHBB 10212.</title>
        <authorList>
            <person name="Pal M."/>
            <person name="Swarnkar M.K."/>
            <person name="Kaushal K."/>
            <person name="Chhibber S."/>
            <person name="Singh A.K."/>
            <person name="Gulati A."/>
        </authorList>
    </citation>
    <scope>NUCLEOTIDE SEQUENCE [LARGE SCALE GENOMIC DNA]</scope>
    <source>
        <strain evidence="1 2">IHBB 10212</strain>
    </source>
</reference>
<evidence type="ECO:0000313" key="2">
    <source>
        <dbReference type="Proteomes" id="UP000077824"/>
    </source>
</evidence>
<dbReference type="InterPro" id="IPR011990">
    <property type="entry name" value="TPR-like_helical_dom_sf"/>
</dbReference>
<sequence>MDVFHPLFFIFKTMKKLLIIFILIFSIKGFSQDSYFLGKTNYCTPEKAESKKNFELGIKALQYPEFYEKATRILVLATDKDPKYCDAFFLAGYLLRLQDKHEDAIAYYYVADSLAQNKAPIFKQNLAIEFMRFGKADEARKKYEEMVKYFPTDPEGYYGIANTSIMLADYDKGLENLKKAEDLYKNTGGMKDDGKYMYGMLYSLKGSYEEALPYLEDVYSTYKKDDNYLALYALSQIKVGKSKNDEKLIKKAKNTYDKIKDKPIVEDISKKLKEEFS</sequence>
<dbReference type="KEGG" id="chh:A0O34_18920"/>
<gene>
    <name evidence="1" type="ORF">A0O34_18920</name>
</gene>
<accession>A0A172XZS0</accession>
<dbReference type="SMART" id="SM00028">
    <property type="entry name" value="TPR"/>
    <property type="match status" value="3"/>
</dbReference>
<dbReference type="AlphaFoldDB" id="A0A172XZS0"/>
<dbReference type="STRING" id="1685010.A0O34_18920"/>
<dbReference type="Proteomes" id="UP000077824">
    <property type="component" value="Chromosome"/>
</dbReference>
<keyword evidence="2" id="KW-1185">Reference proteome</keyword>
<dbReference type="EMBL" id="CP015199">
    <property type="protein sequence ID" value="ANF52464.1"/>
    <property type="molecule type" value="Genomic_DNA"/>
</dbReference>
<organism evidence="1 2">
    <name type="scientific">Chryseobacterium glaciei</name>
    <dbReference type="NCBI Taxonomy" id="1685010"/>
    <lineage>
        <taxon>Bacteria</taxon>
        <taxon>Pseudomonadati</taxon>
        <taxon>Bacteroidota</taxon>
        <taxon>Flavobacteriia</taxon>
        <taxon>Flavobacteriales</taxon>
        <taxon>Weeksellaceae</taxon>
        <taxon>Chryseobacterium group</taxon>
        <taxon>Chryseobacterium</taxon>
    </lineage>
</organism>
<dbReference type="SUPFAM" id="SSF48452">
    <property type="entry name" value="TPR-like"/>
    <property type="match status" value="1"/>
</dbReference>
<name>A0A172XZS0_9FLAO</name>